<dbReference type="AlphaFoldDB" id="A0A3B3R7X0"/>
<dbReference type="GO" id="GO:0003676">
    <property type="term" value="F:nucleic acid binding"/>
    <property type="evidence" value="ECO:0007669"/>
    <property type="project" value="InterPro"/>
</dbReference>
<proteinExistence type="predicted"/>
<keyword evidence="2" id="KW-1185">Reference proteome</keyword>
<name>A0A3B3R7X0_9TELE</name>
<accession>A0A3B3R7X0</accession>
<evidence type="ECO:0008006" key="3">
    <source>
        <dbReference type="Google" id="ProtNLM"/>
    </source>
</evidence>
<reference evidence="1" key="2">
    <citation type="submission" date="2025-09" db="UniProtKB">
        <authorList>
            <consortium name="Ensembl"/>
        </authorList>
    </citation>
    <scope>IDENTIFICATION</scope>
</reference>
<dbReference type="GeneTree" id="ENSGT01150000286900"/>
<dbReference type="STRING" id="1676925.ENSPKIP00000014473"/>
<dbReference type="Ensembl" id="ENSPKIT00000038913.1">
    <property type="protein sequence ID" value="ENSPKIP00000014473.1"/>
    <property type="gene ID" value="ENSPKIG00000001523.1"/>
</dbReference>
<sequence length="197" mass="22815">MVIHMHQNHARIMHFDTAAMSVSPHQQFCHRCPQFGLRGCKARNKPLMTDVQRCNRIDWTKKNSRWICETWEKVLFGDESTFCLFGSQADTYVRRFPGEEFKPECLNLTVKHPLKVMVWGCMAASGVGRLHIADGMVSRTKYITVLQKCMVPSVQQLFTSWFLFQDDNAPCHCSKQVINWKRQNNIDQLTGLPNLPI</sequence>
<protein>
    <recommendedName>
        <fullName evidence="3">Tc1-like transposase DDE domain-containing protein</fullName>
    </recommendedName>
</protein>
<reference evidence="1" key="1">
    <citation type="submission" date="2025-08" db="UniProtKB">
        <authorList>
            <consortium name="Ensembl"/>
        </authorList>
    </citation>
    <scope>IDENTIFICATION</scope>
</reference>
<evidence type="ECO:0000313" key="2">
    <source>
        <dbReference type="Proteomes" id="UP000261540"/>
    </source>
</evidence>
<evidence type="ECO:0000313" key="1">
    <source>
        <dbReference type="Ensembl" id="ENSPKIP00000014473.1"/>
    </source>
</evidence>
<dbReference type="InterPro" id="IPR036397">
    <property type="entry name" value="RNaseH_sf"/>
</dbReference>
<dbReference type="Gene3D" id="3.30.420.10">
    <property type="entry name" value="Ribonuclease H-like superfamily/Ribonuclease H"/>
    <property type="match status" value="1"/>
</dbReference>
<organism evidence="1 2">
    <name type="scientific">Paramormyrops kingsleyae</name>
    <dbReference type="NCBI Taxonomy" id="1676925"/>
    <lineage>
        <taxon>Eukaryota</taxon>
        <taxon>Metazoa</taxon>
        <taxon>Chordata</taxon>
        <taxon>Craniata</taxon>
        <taxon>Vertebrata</taxon>
        <taxon>Euteleostomi</taxon>
        <taxon>Actinopterygii</taxon>
        <taxon>Neopterygii</taxon>
        <taxon>Teleostei</taxon>
        <taxon>Osteoglossocephala</taxon>
        <taxon>Osteoglossomorpha</taxon>
        <taxon>Osteoglossiformes</taxon>
        <taxon>Mormyridae</taxon>
        <taxon>Paramormyrops</taxon>
    </lineage>
</organism>
<dbReference type="Proteomes" id="UP000261540">
    <property type="component" value="Unplaced"/>
</dbReference>